<protein>
    <submittedName>
        <fullName evidence="5">RND family efflux transporter MFP subunit</fullName>
    </submittedName>
</protein>
<feature type="transmembrane region" description="Helical" evidence="3">
    <location>
        <begin position="6"/>
        <end position="24"/>
    </location>
</feature>
<dbReference type="EMBL" id="JQBS01000001">
    <property type="protein sequence ID" value="KRN57854.1"/>
    <property type="molecule type" value="Genomic_DNA"/>
</dbReference>
<gene>
    <name evidence="5" type="ORF">IV74_GL001109</name>
</gene>
<evidence type="ECO:0000256" key="1">
    <source>
        <dbReference type="ARBA" id="ARBA00004196"/>
    </source>
</evidence>
<evidence type="ECO:0000313" key="5">
    <source>
        <dbReference type="EMBL" id="KRN57854.1"/>
    </source>
</evidence>
<evidence type="ECO:0000313" key="6">
    <source>
        <dbReference type="Proteomes" id="UP000051658"/>
    </source>
</evidence>
<dbReference type="eggNOG" id="COG0845">
    <property type="taxonomic scope" value="Bacteria"/>
</dbReference>
<sequence>MNWKKILGFLIVIAAVVFIGFSVFGPKEKAKVSTVSTTEVKEKTVVETLSTTGKLEPIETQEAYGQGVVSEVNVAVGDTVEKDATLVSYLDGTKLKANFAGTVTALNVKKDEADLSAQTAKPSVSLADLSNLKVAISLSKSDASIVKKDQVVTLRTGNETFKGRVSAIDPVATTTTGATGSDTSLGGTIVFDTPPAGLFAGFEIDADITTNTADNALTIPVEALLYDKENKPFVYTIKKDQAKKVMIETGIQSDNLVQINKGLTKGEKVILTPDDSIKNGTSVTAK</sequence>
<dbReference type="Gene3D" id="2.40.30.170">
    <property type="match status" value="1"/>
</dbReference>
<accession>A0A0R2HZH3</accession>
<organism evidence="5 6">
    <name type="scientific">Carnobacterium divergens DSM 20623</name>
    <dbReference type="NCBI Taxonomy" id="1449336"/>
    <lineage>
        <taxon>Bacteria</taxon>
        <taxon>Bacillati</taxon>
        <taxon>Bacillota</taxon>
        <taxon>Bacilli</taxon>
        <taxon>Lactobacillales</taxon>
        <taxon>Carnobacteriaceae</taxon>
        <taxon>Carnobacterium</taxon>
    </lineage>
</organism>
<dbReference type="SUPFAM" id="SSF51230">
    <property type="entry name" value="Single hybrid motif"/>
    <property type="match status" value="1"/>
</dbReference>
<dbReference type="PANTHER" id="PTHR32347">
    <property type="entry name" value="EFFLUX SYSTEM COMPONENT YKNX-RELATED"/>
    <property type="match status" value="1"/>
</dbReference>
<dbReference type="InterPro" id="IPR050465">
    <property type="entry name" value="UPF0194_transport"/>
</dbReference>
<evidence type="ECO:0000256" key="3">
    <source>
        <dbReference type="SAM" id="Phobius"/>
    </source>
</evidence>
<dbReference type="RefSeq" id="WP_034568397.1">
    <property type="nucleotide sequence ID" value="NZ_JQBS01000001.1"/>
</dbReference>
<dbReference type="Pfam" id="PF25989">
    <property type="entry name" value="YknX_C"/>
    <property type="match status" value="1"/>
</dbReference>
<comment type="caution">
    <text evidence="5">The sequence shown here is derived from an EMBL/GenBank/DDBJ whole genome shotgun (WGS) entry which is preliminary data.</text>
</comment>
<dbReference type="GO" id="GO:0030313">
    <property type="term" value="C:cell envelope"/>
    <property type="evidence" value="ECO:0007669"/>
    <property type="project" value="UniProtKB-SubCell"/>
</dbReference>
<keyword evidence="3" id="KW-1133">Transmembrane helix</keyword>
<evidence type="ECO:0000259" key="4">
    <source>
        <dbReference type="Pfam" id="PF25989"/>
    </source>
</evidence>
<dbReference type="Gene3D" id="2.40.420.20">
    <property type="match status" value="1"/>
</dbReference>
<dbReference type="GeneID" id="89589616"/>
<dbReference type="AlphaFoldDB" id="A0A0R2HZH3"/>
<dbReference type="PANTHER" id="PTHR32347:SF14">
    <property type="entry name" value="EFFLUX SYSTEM COMPONENT YKNX-RELATED"/>
    <property type="match status" value="1"/>
</dbReference>
<proteinExistence type="predicted"/>
<evidence type="ECO:0000256" key="2">
    <source>
        <dbReference type="ARBA" id="ARBA00023054"/>
    </source>
</evidence>
<dbReference type="InterPro" id="IPR011053">
    <property type="entry name" value="Single_hybrid_motif"/>
</dbReference>
<dbReference type="Gene3D" id="2.40.50.100">
    <property type="match status" value="1"/>
</dbReference>
<name>A0A0R2HZH3_CARDV</name>
<dbReference type="Proteomes" id="UP000051658">
    <property type="component" value="Unassembled WGS sequence"/>
</dbReference>
<keyword evidence="3" id="KW-0472">Membrane</keyword>
<keyword evidence="3" id="KW-0812">Transmembrane</keyword>
<dbReference type="InterPro" id="IPR058637">
    <property type="entry name" value="YknX-like_C"/>
</dbReference>
<dbReference type="PATRIC" id="fig|1449336.4.peg.1134"/>
<keyword evidence="2" id="KW-0175">Coiled coil</keyword>
<reference evidence="5 6" key="1">
    <citation type="journal article" date="2015" name="Genome Announc.">
        <title>Expanding the biotechnology potential of lactobacilli through comparative genomics of 213 strains and associated genera.</title>
        <authorList>
            <person name="Sun Z."/>
            <person name="Harris H.M."/>
            <person name="McCann A."/>
            <person name="Guo C."/>
            <person name="Argimon S."/>
            <person name="Zhang W."/>
            <person name="Yang X."/>
            <person name="Jeffery I.B."/>
            <person name="Cooney J.C."/>
            <person name="Kagawa T.F."/>
            <person name="Liu W."/>
            <person name="Song Y."/>
            <person name="Salvetti E."/>
            <person name="Wrobel A."/>
            <person name="Rasinkangas P."/>
            <person name="Parkhill J."/>
            <person name="Rea M.C."/>
            <person name="O'Sullivan O."/>
            <person name="Ritari J."/>
            <person name="Douillard F.P."/>
            <person name="Paul Ross R."/>
            <person name="Yang R."/>
            <person name="Briner A.E."/>
            <person name="Felis G.E."/>
            <person name="de Vos W.M."/>
            <person name="Barrangou R."/>
            <person name="Klaenhammer T.R."/>
            <person name="Caufield P.W."/>
            <person name="Cui Y."/>
            <person name="Zhang H."/>
            <person name="O'Toole P.W."/>
        </authorList>
    </citation>
    <scope>NUCLEOTIDE SEQUENCE [LARGE SCALE GENOMIC DNA]</scope>
    <source>
        <strain evidence="5 6">DSM 20623</strain>
    </source>
</reference>
<comment type="subcellular location">
    <subcellularLocation>
        <location evidence="1">Cell envelope</location>
    </subcellularLocation>
</comment>
<feature type="domain" description="YknX-like C-terminal permuted SH3-like" evidence="4">
    <location>
        <begin position="216"/>
        <end position="284"/>
    </location>
</feature>
<keyword evidence="6" id="KW-1185">Reference proteome</keyword>